<reference evidence="1 2" key="1">
    <citation type="submission" date="2014-01" db="EMBL/GenBank/DDBJ databases">
        <title>Plasmidome dynamics in the species complex Clostridium novyi sensu lato converts strains of independent lineages into distinctly different pathogens.</title>
        <authorList>
            <person name="Skarin H."/>
            <person name="Segerman B."/>
        </authorList>
    </citation>
    <scope>NUCLEOTIDE SEQUENCE [LARGE SCALE GENOMIC DNA]</scope>
    <source>
        <strain evidence="1 2">DC5</strain>
    </source>
</reference>
<dbReference type="InterPro" id="IPR036593">
    <property type="entry name" value="CPE0013-like_sf"/>
</dbReference>
<organism evidence="1 2">
    <name type="scientific">Clostridium botulinum C/D str. DC5</name>
    <dbReference type="NCBI Taxonomy" id="1443128"/>
    <lineage>
        <taxon>Bacteria</taxon>
        <taxon>Bacillati</taxon>
        <taxon>Bacillota</taxon>
        <taxon>Clostridia</taxon>
        <taxon>Eubacteriales</taxon>
        <taxon>Clostridiaceae</taxon>
        <taxon>Clostridium</taxon>
    </lineage>
</organism>
<proteinExistence type="predicted"/>
<gene>
    <name evidence="1" type="ORF">Z955_11235</name>
</gene>
<dbReference type="InterPro" id="IPR012460">
    <property type="entry name" value="DUF1667"/>
</dbReference>
<evidence type="ECO:0000313" key="1">
    <source>
        <dbReference type="EMBL" id="KGM98514.1"/>
    </source>
</evidence>
<comment type="caution">
    <text evidence="1">The sequence shown here is derived from an EMBL/GenBank/DDBJ whole genome shotgun (WGS) entry which is preliminary data.</text>
</comment>
<dbReference type="Proteomes" id="UP000030014">
    <property type="component" value="Unassembled WGS sequence"/>
</dbReference>
<dbReference type="AlphaFoldDB" id="A0A0A0IAN3"/>
<name>A0A0A0IAN3_CLOBO</name>
<dbReference type="PANTHER" id="PTHR39450:SF1">
    <property type="entry name" value="DUF1667 DOMAIN-CONTAINING PROTEIN"/>
    <property type="match status" value="1"/>
</dbReference>
<dbReference type="SUPFAM" id="SSF53706">
    <property type="entry name" value="Formate dehydrogenase/DMSO reductase, domains 1-3"/>
    <property type="match status" value="1"/>
</dbReference>
<dbReference type="EMBL" id="JDRY01000053">
    <property type="protein sequence ID" value="KGM98514.1"/>
    <property type="molecule type" value="Genomic_DNA"/>
</dbReference>
<sequence length="123" mass="13024">MSEMRELTCIGCPMGCLLEVTIEDGKVVDVKGNNCLRGKTYAEKECTNPTRIVTSSVKVEGGEIDAVSVKTEADIPKDKIFKCVEELRGVTIPAPIKVGDVVAKDIAGTGVNIIATKSVAKAN</sequence>
<dbReference type="Gene3D" id="3.10.530.10">
    <property type="entry name" value="CPE0013-like"/>
    <property type="match status" value="1"/>
</dbReference>
<dbReference type="SUPFAM" id="SSF160148">
    <property type="entry name" value="CPE0013-like"/>
    <property type="match status" value="1"/>
</dbReference>
<accession>A0A0A0IAN3</accession>
<dbReference type="RefSeq" id="WP_039258369.1">
    <property type="nucleotide sequence ID" value="NZ_JDRY01000053.1"/>
</dbReference>
<protein>
    <submittedName>
        <fullName evidence="1">NAD(FAD)-dependent dehydrogenase</fullName>
    </submittedName>
</protein>
<dbReference type="PANTHER" id="PTHR39450">
    <property type="entry name" value="MOLYBDOPTERIN OXIDOREDUCTASE, 4FE-4S CLUSTER-BINDING SUBUNIT"/>
    <property type="match status" value="1"/>
</dbReference>
<evidence type="ECO:0000313" key="2">
    <source>
        <dbReference type="Proteomes" id="UP000030014"/>
    </source>
</evidence>
<dbReference type="Pfam" id="PF07892">
    <property type="entry name" value="DUF1667"/>
    <property type="match status" value="1"/>
</dbReference>